<organism evidence="6 7">
    <name type="scientific">Enterobacter agglomerans</name>
    <name type="common">Erwinia herbicola</name>
    <name type="synonym">Pantoea agglomerans</name>
    <dbReference type="NCBI Taxonomy" id="549"/>
    <lineage>
        <taxon>Bacteria</taxon>
        <taxon>Pseudomonadati</taxon>
        <taxon>Pseudomonadota</taxon>
        <taxon>Gammaproteobacteria</taxon>
        <taxon>Enterobacterales</taxon>
        <taxon>Erwiniaceae</taxon>
        <taxon>Pantoea</taxon>
        <taxon>Pantoea agglomerans group</taxon>
    </lineage>
</organism>
<accession>A0A379AGD4</accession>
<dbReference type="InterPro" id="IPR023408">
    <property type="entry name" value="MscS_beta-dom_sf"/>
</dbReference>
<evidence type="ECO:0000256" key="1">
    <source>
        <dbReference type="ARBA" id="ARBA00004370"/>
    </source>
</evidence>
<dbReference type="PANTHER" id="PTHR30414:SF0">
    <property type="entry name" value="MINICONDUCTANCE MECHANOSENSITIVE CHANNEL YBDG"/>
    <property type="match status" value="1"/>
</dbReference>
<evidence type="ECO:0000259" key="5">
    <source>
        <dbReference type="Pfam" id="PF00924"/>
    </source>
</evidence>
<sequence length="77" mass="8664">MLQLGDWIEMPDRNISGEVIDIALHTITIRNWDNTISRIPTKNFLTETYTKLAGDVLPRAHAASCAAFILIRSRSPL</sequence>
<dbReference type="EMBL" id="UGSO01000001">
    <property type="protein sequence ID" value="SUB17013.1"/>
    <property type="molecule type" value="Genomic_DNA"/>
</dbReference>
<keyword evidence="2" id="KW-0812">Transmembrane</keyword>
<dbReference type="Gene3D" id="2.30.30.60">
    <property type="match status" value="1"/>
</dbReference>
<evidence type="ECO:0000313" key="6">
    <source>
        <dbReference type="EMBL" id="SUB17013.1"/>
    </source>
</evidence>
<dbReference type="AlphaFoldDB" id="A0A379AGD4"/>
<dbReference type="InterPro" id="IPR030192">
    <property type="entry name" value="YbdG"/>
</dbReference>
<comment type="subcellular location">
    <subcellularLocation>
        <location evidence="1">Membrane</location>
    </subcellularLocation>
</comment>
<dbReference type="InterPro" id="IPR010920">
    <property type="entry name" value="LSM_dom_sf"/>
</dbReference>
<proteinExistence type="predicted"/>
<evidence type="ECO:0000313" key="7">
    <source>
        <dbReference type="Proteomes" id="UP000254640"/>
    </source>
</evidence>
<dbReference type="Pfam" id="PF00924">
    <property type="entry name" value="MS_channel_2nd"/>
    <property type="match status" value="1"/>
</dbReference>
<dbReference type="GO" id="GO:0008381">
    <property type="term" value="F:mechanosensitive monoatomic ion channel activity"/>
    <property type="evidence" value="ECO:0007669"/>
    <property type="project" value="InterPro"/>
</dbReference>
<keyword evidence="3" id="KW-1133">Transmembrane helix</keyword>
<keyword evidence="4" id="KW-0472">Membrane</keyword>
<keyword evidence="7" id="KW-1185">Reference proteome</keyword>
<protein>
    <submittedName>
        <fullName evidence="6">Miniconductance mechanosensitive channel</fullName>
    </submittedName>
</protein>
<reference evidence="6 7" key="1">
    <citation type="submission" date="2018-06" db="EMBL/GenBank/DDBJ databases">
        <authorList>
            <consortium name="Pathogen Informatics"/>
            <person name="Doyle S."/>
        </authorList>
    </citation>
    <scope>NUCLEOTIDE SEQUENCE [LARGE SCALE GENOMIC DNA]</scope>
    <source>
        <strain evidence="6 7">NCTC9381</strain>
    </source>
</reference>
<evidence type="ECO:0000256" key="3">
    <source>
        <dbReference type="ARBA" id="ARBA00022989"/>
    </source>
</evidence>
<dbReference type="PANTHER" id="PTHR30414">
    <property type="entry name" value="MINICONDUCTANCE MECHANOSENSITIVE CHANNEL YBDG"/>
    <property type="match status" value="1"/>
</dbReference>
<name>A0A379AGD4_ENTAG</name>
<evidence type="ECO:0000256" key="2">
    <source>
        <dbReference type="ARBA" id="ARBA00022692"/>
    </source>
</evidence>
<dbReference type="InterPro" id="IPR006685">
    <property type="entry name" value="MscS_channel_2nd"/>
</dbReference>
<gene>
    <name evidence="6" type="primary">mscM_2</name>
    <name evidence="6" type="ORF">NCTC9381_02929</name>
</gene>
<dbReference type="Proteomes" id="UP000254640">
    <property type="component" value="Unassembled WGS sequence"/>
</dbReference>
<feature type="domain" description="Mechanosensitive ion channel MscS" evidence="5">
    <location>
        <begin position="2"/>
        <end position="49"/>
    </location>
</feature>
<dbReference type="GO" id="GO:0071470">
    <property type="term" value="P:cellular response to osmotic stress"/>
    <property type="evidence" value="ECO:0007669"/>
    <property type="project" value="InterPro"/>
</dbReference>
<dbReference type="SUPFAM" id="SSF50182">
    <property type="entry name" value="Sm-like ribonucleoproteins"/>
    <property type="match status" value="1"/>
</dbReference>
<evidence type="ECO:0000256" key="4">
    <source>
        <dbReference type="ARBA" id="ARBA00023136"/>
    </source>
</evidence>
<dbReference type="GO" id="GO:0005886">
    <property type="term" value="C:plasma membrane"/>
    <property type="evidence" value="ECO:0007669"/>
    <property type="project" value="TreeGrafter"/>
</dbReference>